<keyword evidence="7 11" id="KW-0406">Ion transport</keyword>
<evidence type="ECO:0000256" key="5">
    <source>
        <dbReference type="ARBA" id="ARBA00022989"/>
    </source>
</evidence>
<evidence type="ECO:0000313" key="13">
    <source>
        <dbReference type="Proteomes" id="UP000230750"/>
    </source>
</evidence>
<dbReference type="EMBL" id="MRZV01000213">
    <property type="protein sequence ID" value="PIK55522.1"/>
    <property type="molecule type" value="Genomic_DNA"/>
</dbReference>
<reference evidence="12 13" key="1">
    <citation type="journal article" date="2017" name="PLoS Biol.">
        <title>The sea cucumber genome provides insights into morphological evolution and visceral regeneration.</title>
        <authorList>
            <person name="Zhang X."/>
            <person name="Sun L."/>
            <person name="Yuan J."/>
            <person name="Sun Y."/>
            <person name="Gao Y."/>
            <person name="Zhang L."/>
            <person name="Li S."/>
            <person name="Dai H."/>
            <person name="Hamel J.F."/>
            <person name="Liu C."/>
            <person name="Yu Y."/>
            <person name="Liu S."/>
            <person name="Lin W."/>
            <person name="Guo K."/>
            <person name="Jin S."/>
            <person name="Xu P."/>
            <person name="Storey K.B."/>
            <person name="Huan P."/>
            <person name="Zhang T."/>
            <person name="Zhou Y."/>
            <person name="Zhang J."/>
            <person name="Lin C."/>
            <person name="Li X."/>
            <person name="Xing L."/>
            <person name="Huo D."/>
            <person name="Sun M."/>
            <person name="Wang L."/>
            <person name="Mercier A."/>
            <person name="Li F."/>
            <person name="Yang H."/>
            <person name="Xiang J."/>
        </authorList>
    </citation>
    <scope>NUCLEOTIDE SEQUENCE [LARGE SCALE GENOMIC DNA]</scope>
    <source>
        <strain evidence="12">Shaxun</strain>
        <tissue evidence="12">Muscle</tissue>
    </source>
</reference>
<evidence type="ECO:0000256" key="4">
    <source>
        <dbReference type="ARBA" id="ARBA00022692"/>
    </source>
</evidence>
<dbReference type="STRING" id="307972.A0A2G8L5I8"/>
<evidence type="ECO:0000313" key="12">
    <source>
        <dbReference type="EMBL" id="PIK55522.1"/>
    </source>
</evidence>
<dbReference type="PRINTS" id="PR01078">
    <property type="entry name" value="AMINACHANNEL"/>
</dbReference>
<protein>
    <submittedName>
        <fullName evidence="12">Putative degenerin mec-10-like</fullName>
    </submittedName>
</protein>
<dbReference type="Proteomes" id="UP000230750">
    <property type="component" value="Unassembled WGS sequence"/>
</dbReference>
<keyword evidence="10 11" id="KW-0407">Ion channel</keyword>
<accession>A0A2G8L5I8</accession>
<keyword evidence="8" id="KW-0472">Membrane</keyword>
<evidence type="ECO:0000256" key="11">
    <source>
        <dbReference type="RuleBase" id="RU000679"/>
    </source>
</evidence>
<dbReference type="Gene3D" id="1.10.287.770">
    <property type="entry name" value="YojJ-like"/>
    <property type="match status" value="1"/>
</dbReference>
<keyword evidence="6" id="KW-0915">Sodium</keyword>
<evidence type="ECO:0000256" key="3">
    <source>
        <dbReference type="ARBA" id="ARBA00022461"/>
    </source>
</evidence>
<organism evidence="12 13">
    <name type="scientific">Stichopus japonicus</name>
    <name type="common">Sea cucumber</name>
    <dbReference type="NCBI Taxonomy" id="307972"/>
    <lineage>
        <taxon>Eukaryota</taxon>
        <taxon>Metazoa</taxon>
        <taxon>Echinodermata</taxon>
        <taxon>Eleutherozoa</taxon>
        <taxon>Echinozoa</taxon>
        <taxon>Holothuroidea</taxon>
        <taxon>Aspidochirotacea</taxon>
        <taxon>Aspidochirotida</taxon>
        <taxon>Stichopodidae</taxon>
        <taxon>Apostichopus</taxon>
    </lineage>
</organism>
<sequence length="195" mass="22574">MAIFLFSNYSERVYALTTSSAMWPNEQYKPTIVSQLGDVSADIRASLKTDEDFIQKNVLKLNVYFEHLNYESIEQSPLIRLNLPLTRLVPLNICINERYRHQYLALYACYFQELDCLSDIGGQIGLWIGFSVITWFEFGEFLVDALIIIWKKSFRCGQQRKTTPTVRENADFTGRPLGPAYNMDRETTVTDIVMT</sequence>
<keyword evidence="13" id="KW-1185">Reference proteome</keyword>
<dbReference type="Pfam" id="PF00858">
    <property type="entry name" value="ASC"/>
    <property type="match status" value="1"/>
</dbReference>
<evidence type="ECO:0000256" key="6">
    <source>
        <dbReference type="ARBA" id="ARBA00023053"/>
    </source>
</evidence>
<dbReference type="InterPro" id="IPR001873">
    <property type="entry name" value="ENaC"/>
</dbReference>
<evidence type="ECO:0000256" key="7">
    <source>
        <dbReference type="ARBA" id="ARBA00023065"/>
    </source>
</evidence>
<keyword evidence="5" id="KW-1133">Transmembrane helix</keyword>
<name>A0A2G8L5I8_STIJA</name>
<comment type="subcellular location">
    <subcellularLocation>
        <location evidence="1">Membrane</location>
        <topology evidence="1">Multi-pass membrane protein</topology>
    </subcellularLocation>
</comment>
<keyword evidence="3 11" id="KW-0894">Sodium channel</keyword>
<evidence type="ECO:0000256" key="10">
    <source>
        <dbReference type="ARBA" id="ARBA00023303"/>
    </source>
</evidence>
<evidence type="ECO:0000256" key="8">
    <source>
        <dbReference type="ARBA" id="ARBA00023136"/>
    </source>
</evidence>
<keyword evidence="9 11" id="KW-0739">Sodium transport</keyword>
<dbReference type="PANTHER" id="PTHR11690:SF248">
    <property type="entry name" value="PICKPOCKET 17, ISOFORM A"/>
    <property type="match status" value="1"/>
</dbReference>
<dbReference type="GO" id="GO:0005886">
    <property type="term" value="C:plasma membrane"/>
    <property type="evidence" value="ECO:0007669"/>
    <property type="project" value="TreeGrafter"/>
</dbReference>
<comment type="caution">
    <text evidence="12">The sequence shown here is derived from an EMBL/GenBank/DDBJ whole genome shotgun (WGS) entry which is preliminary data.</text>
</comment>
<proteinExistence type="inferred from homology"/>
<dbReference type="AlphaFoldDB" id="A0A2G8L5I8"/>
<keyword evidence="4 11" id="KW-0812">Transmembrane</keyword>
<gene>
    <name evidence="12" type="ORF">BSL78_07604</name>
</gene>
<evidence type="ECO:0000256" key="1">
    <source>
        <dbReference type="ARBA" id="ARBA00004141"/>
    </source>
</evidence>
<comment type="similarity">
    <text evidence="11">Belongs to the amiloride-sensitive sodium channel (TC 1.A.6) family.</text>
</comment>
<keyword evidence="2 11" id="KW-0813">Transport</keyword>
<dbReference type="PANTHER" id="PTHR11690">
    <property type="entry name" value="AMILORIDE-SENSITIVE SODIUM CHANNEL-RELATED"/>
    <property type="match status" value="1"/>
</dbReference>
<evidence type="ECO:0000256" key="9">
    <source>
        <dbReference type="ARBA" id="ARBA00023201"/>
    </source>
</evidence>
<dbReference type="GO" id="GO:0015280">
    <property type="term" value="F:ligand-gated sodium channel activity"/>
    <property type="evidence" value="ECO:0007669"/>
    <property type="project" value="TreeGrafter"/>
</dbReference>
<dbReference type="OrthoDB" id="10051479at2759"/>
<evidence type="ECO:0000256" key="2">
    <source>
        <dbReference type="ARBA" id="ARBA00022448"/>
    </source>
</evidence>